<evidence type="ECO:0000313" key="1">
    <source>
        <dbReference type="EMBL" id="RVW22523.1"/>
    </source>
</evidence>
<reference evidence="1 2" key="1">
    <citation type="journal article" date="2018" name="PLoS Genet.">
        <title>Population sequencing reveals clonal diversity and ancestral inbreeding in the grapevine cultivar Chardonnay.</title>
        <authorList>
            <person name="Roach M.J."/>
            <person name="Johnson D.L."/>
            <person name="Bohlmann J."/>
            <person name="van Vuuren H.J."/>
            <person name="Jones S.J."/>
            <person name="Pretorius I.S."/>
            <person name="Schmidt S.A."/>
            <person name="Borneman A.R."/>
        </authorList>
    </citation>
    <scope>NUCLEOTIDE SEQUENCE [LARGE SCALE GENOMIC DNA]</scope>
    <source>
        <strain evidence="2">cv. Chardonnay</strain>
        <tissue evidence="1">Leaf</tissue>
    </source>
</reference>
<evidence type="ECO:0000313" key="2">
    <source>
        <dbReference type="Proteomes" id="UP000288805"/>
    </source>
</evidence>
<dbReference type="AlphaFoldDB" id="A0A438CH29"/>
<sequence length="193" mass="22126">MSCKITCENFARCFTAAKPPASTRVPFHKLKFHFCSCEPRCEIISKLRTKVRNHLQVVNQVAKSSPSCKITNSTCEMETFNLRKFHKTCSNLQNPPIQTNSEDVSSEDEWLGFLSLGVKKVETYTGWERITKVKEYLKAIKQQFETSDKALTITLMTKMCSMKFNGIKGVREHIMEMKDIAAQLKSLEIEMSK</sequence>
<comment type="caution">
    <text evidence="1">The sequence shown here is derived from an EMBL/GenBank/DDBJ whole genome shotgun (WGS) entry which is preliminary data.</text>
</comment>
<dbReference type="EMBL" id="QGNW01002230">
    <property type="protein sequence ID" value="RVW22523.1"/>
    <property type="molecule type" value="Genomic_DNA"/>
</dbReference>
<proteinExistence type="predicted"/>
<protein>
    <submittedName>
        <fullName evidence="1">Uncharacterized protein</fullName>
    </submittedName>
</protein>
<organism evidence="1 2">
    <name type="scientific">Vitis vinifera</name>
    <name type="common">Grape</name>
    <dbReference type="NCBI Taxonomy" id="29760"/>
    <lineage>
        <taxon>Eukaryota</taxon>
        <taxon>Viridiplantae</taxon>
        <taxon>Streptophyta</taxon>
        <taxon>Embryophyta</taxon>
        <taxon>Tracheophyta</taxon>
        <taxon>Spermatophyta</taxon>
        <taxon>Magnoliopsida</taxon>
        <taxon>eudicotyledons</taxon>
        <taxon>Gunneridae</taxon>
        <taxon>Pentapetalae</taxon>
        <taxon>rosids</taxon>
        <taxon>Vitales</taxon>
        <taxon>Vitaceae</taxon>
        <taxon>Viteae</taxon>
        <taxon>Vitis</taxon>
    </lineage>
</organism>
<name>A0A438CH29_VITVI</name>
<accession>A0A438CH29</accession>
<dbReference type="Proteomes" id="UP000288805">
    <property type="component" value="Unassembled WGS sequence"/>
</dbReference>
<gene>
    <name evidence="1" type="ORF">CK203_108928</name>
</gene>